<evidence type="ECO:0000313" key="4">
    <source>
        <dbReference type="Proteomes" id="UP000789508"/>
    </source>
</evidence>
<dbReference type="OrthoDB" id="2446062at2759"/>
<evidence type="ECO:0000313" key="3">
    <source>
        <dbReference type="EMBL" id="CAG8770981.1"/>
    </source>
</evidence>
<sequence>SKDNQSDSSVKVNPDNSPQPNPGKDSPSEEKNNIKTIKFENKEDNHEKNSSKSTEKSPEDNQTLILNLRNIKKITLTSDGNLVIEFNESENNHANRQKTQIITTEQIKQSQELQTIKSHCQKNGNSSLSQQELSKIIGAANSTATEKPQNGNNVLLIGVLIGGIGVALIFGVGIGLLLKKKK</sequence>
<comment type="caution">
    <text evidence="3">The sequence shown here is derived from an EMBL/GenBank/DDBJ whole genome shotgun (WGS) entry which is preliminary data.</text>
</comment>
<proteinExistence type="predicted"/>
<reference evidence="3" key="1">
    <citation type="submission" date="2021-06" db="EMBL/GenBank/DDBJ databases">
        <authorList>
            <person name="Kallberg Y."/>
            <person name="Tangrot J."/>
            <person name="Rosling A."/>
        </authorList>
    </citation>
    <scope>NUCLEOTIDE SEQUENCE</scope>
    <source>
        <strain evidence="3">FL130A</strain>
    </source>
</reference>
<dbReference type="Proteomes" id="UP000789508">
    <property type="component" value="Unassembled WGS sequence"/>
</dbReference>
<evidence type="ECO:0000256" key="2">
    <source>
        <dbReference type="SAM" id="Phobius"/>
    </source>
</evidence>
<feature type="compositionally biased region" description="Basic and acidic residues" evidence="1">
    <location>
        <begin position="26"/>
        <end position="59"/>
    </location>
</feature>
<keyword evidence="4" id="KW-1185">Reference proteome</keyword>
<feature type="transmembrane region" description="Helical" evidence="2">
    <location>
        <begin position="154"/>
        <end position="178"/>
    </location>
</feature>
<protein>
    <submittedName>
        <fullName evidence="3">5932_t:CDS:1</fullName>
    </submittedName>
</protein>
<keyword evidence="2" id="KW-0812">Transmembrane</keyword>
<evidence type="ECO:0000256" key="1">
    <source>
        <dbReference type="SAM" id="MobiDB-lite"/>
    </source>
</evidence>
<keyword evidence="2" id="KW-1133">Transmembrane helix</keyword>
<organism evidence="3 4">
    <name type="scientific">Ambispora leptoticha</name>
    <dbReference type="NCBI Taxonomy" id="144679"/>
    <lineage>
        <taxon>Eukaryota</taxon>
        <taxon>Fungi</taxon>
        <taxon>Fungi incertae sedis</taxon>
        <taxon>Mucoromycota</taxon>
        <taxon>Glomeromycotina</taxon>
        <taxon>Glomeromycetes</taxon>
        <taxon>Archaeosporales</taxon>
        <taxon>Ambisporaceae</taxon>
        <taxon>Ambispora</taxon>
    </lineage>
</organism>
<feature type="compositionally biased region" description="Polar residues" evidence="1">
    <location>
        <begin position="1"/>
        <end position="18"/>
    </location>
</feature>
<feature type="non-terminal residue" evidence="3">
    <location>
        <position position="182"/>
    </location>
</feature>
<dbReference type="AlphaFoldDB" id="A0A9N9NTV1"/>
<accession>A0A9N9NTV1</accession>
<gene>
    <name evidence="3" type="ORF">ALEPTO_LOCUS14142</name>
</gene>
<feature type="non-terminal residue" evidence="3">
    <location>
        <position position="1"/>
    </location>
</feature>
<name>A0A9N9NTV1_9GLOM</name>
<keyword evidence="2" id="KW-0472">Membrane</keyword>
<dbReference type="EMBL" id="CAJVPS010052389">
    <property type="protein sequence ID" value="CAG8770981.1"/>
    <property type="molecule type" value="Genomic_DNA"/>
</dbReference>
<feature type="region of interest" description="Disordered" evidence="1">
    <location>
        <begin position="1"/>
        <end position="61"/>
    </location>
</feature>